<dbReference type="Proteomes" id="UP000046395">
    <property type="component" value="Unassembled WGS sequence"/>
</dbReference>
<keyword evidence="2 5" id="KW-0819">tRNA processing</keyword>
<dbReference type="PANTHER" id="PTHR46064:SF1">
    <property type="entry name" value="QUEUINE TRNA-RIBOSYLTRANSFERASE ACCESSORY SUBUNIT 2"/>
    <property type="match status" value="1"/>
</dbReference>
<keyword evidence="7" id="KW-1185">Reference proteome</keyword>
<dbReference type="NCBIfam" id="TIGR00449">
    <property type="entry name" value="tgt_general"/>
    <property type="match status" value="1"/>
</dbReference>
<evidence type="ECO:0000259" key="6">
    <source>
        <dbReference type="Pfam" id="PF01702"/>
    </source>
</evidence>
<dbReference type="InterPro" id="IPR002616">
    <property type="entry name" value="tRNA_ribo_trans-like"/>
</dbReference>
<dbReference type="GO" id="GO:0006400">
    <property type="term" value="P:tRNA modification"/>
    <property type="evidence" value="ECO:0007669"/>
    <property type="project" value="InterPro"/>
</dbReference>
<evidence type="ECO:0000256" key="3">
    <source>
        <dbReference type="ARBA" id="ARBA00022723"/>
    </source>
</evidence>
<protein>
    <recommendedName>
        <fullName evidence="5">Queuine tRNA-ribosyltransferase accessory subunit 2</fullName>
    </recommendedName>
    <alternativeName>
        <fullName evidence="5">Queuine tRNA-ribosyltransferase domain-containing protein 1</fullName>
    </alternativeName>
</protein>
<evidence type="ECO:0000256" key="1">
    <source>
        <dbReference type="ARBA" id="ARBA00022490"/>
    </source>
</evidence>
<keyword evidence="3 5" id="KW-0479">Metal-binding</keyword>
<dbReference type="InterPro" id="IPR036511">
    <property type="entry name" value="TGT-like_sf"/>
</dbReference>
<keyword evidence="4 5" id="KW-0862">Zinc</keyword>
<sequence>MKFILRGAVEGIGRCGYITEWAGSDVRLETPMLLLHTAAGHVPHLSHEVVQLTELLKSVRQKSVWLYSVGGLIQALSLAKGAGVSIKRFAGLPDDALVFLSFNDPAISLRSGYNDDSSSSVFTRSGRVKVNIASYLRFLSNFVGCAQALCDSDNPVDAGSKRLEKSIRRSANFAAECARATKESPCDIFGTVIGGYDLDQRIRCCERLGELTDLQGYVFEGFHSCGDVSTLSLNRVVSLAQSCLKLLPTDRPRYIPGAFSPSQIAELTKAGFDLFDSSFATLEAGKGNAIFIDAEFPFGGSFEVLEIKNLRYARQFVPVVDGCNCYTCTNYTRAYVNHLWATNELLSVMLLTGHNVHQYLNMFATIRAAISAHTDWGRSRPSGDSIGNL</sequence>
<dbReference type="WBParaSite" id="TMUE_3000013131.1">
    <property type="protein sequence ID" value="TMUE_3000013131.1"/>
    <property type="gene ID" value="WBGene00285089"/>
</dbReference>
<comment type="function">
    <text evidence="5">Non-catalytic subunit of the queuine tRNA-ribosyltransferase (TGT) that catalyzes the base-exchange of a guanine (G) residue with queuine (Q) at position 34 (anticodon wobble position) in tRNAs with GU(N) anticodons (tRNA-Asp, -Asn, -His and -Tyr), resulting in the hypermodified nucleoside queuosine (7-(((4,5-cis-dihydroxy-2-cyclopenten-1-yl)amino)methyl)-7-deazaguanosine).</text>
</comment>
<dbReference type="AlphaFoldDB" id="A0A5S6R0G2"/>
<dbReference type="InterPro" id="IPR028592">
    <property type="entry name" value="QTRTD1"/>
</dbReference>
<dbReference type="InterPro" id="IPR050852">
    <property type="entry name" value="Queuine_tRNA-ribosyltrfase"/>
</dbReference>
<keyword evidence="1 5" id="KW-0963">Cytoplasm</keyword>
<reference evidence="8" key="1">
    <citation type="submission" date="2019-12" db="UniProtKB">
        <authorList>
            <consortium name="WormBaseParasite"/>
        </authorList>
    </citation>
    <scope>IDENTIFICATION</scope>
</reference>
<feature type="binding site" evidence="5">
    <location>
        <position position="328"/>
    </location>
    <ligand>
        <name>Zn(2+)</name>
        <dbReference type="ChEBI" id="CHEBI:29105"/>
    </ligand>
</feature>
<evidence type="ECO:0000313" key="7">
    <source>
        <dbReference type="Proteomes" id="UP000046395"/>
    </source>
</evidence>
<name>A0A5S6R0G2_TRIMR</name>
<evidence type="ECO:0000256" key="2">
    <source>
        <dbReference type="ARBA" id="ARBA00022694"/>
    </source>
</evidence>
<dbReference type="GO" id="GO:0008479">
    <property type="term" value="F:tRNA-guanosine(34) queuine transglycosylase activity"/>
    <property type="evidence" value="ECO:0007669"/>
    <property type="project" value="UniProtKB-UniRule"/>
</dbReference>
<evidence type="ECO:0000256" key="4">
    <source>
        <dbReference type="ARBA" id="ARBA00022833"/>
    </source>
</evidence>
<dbReference type="GO" id="GO:0046872">
    <property type="term" value="F:metal ion binding"/>
    <property type="evidence" value="ECO:0007669"/>
    <property type="project" value="UniProtKB-KW"/>
</dbReference>
<evidence type="ECO:0000313" key="8">
    <source>
        <dbReference type="WBParaSite" id="TMUE_3000013131.1"/>
    </source>
</evidence>
<accession>A0A5S6R0G2</accession>
<feature type="domain" description="tRNA-guanine(15) transglycosylase-like" evidence="6">
    <location>
        <begin position="13"/>
        <end position="374"/>
    </location>
</feature>
<organism evidence="7 8">
    <name type="scientific">Trichuris muris</name>
    <name type="common">Mouse whipworm</name>
    <dbReference type="NCBI Taxonomy" id="70415"/>
    <lineage>
        <taxon>Eukaryota</taxon>
        <taxon>Metazoa</taxon>
        <taxon>Ecdysozoa</taxon>
        <taxon>Nematoda</taxon>
        <taxon>Enoplea</taxon>
        <taxon>Dorylaimia</taxon>
        <taxon>Trichinellida</taxon>
        <taxon>Trichuridae</taxon>
        <taxon>Trichuris</taxon>
    </lineage>
</organism>
<dbReference type="Gene3D" id="3.20.20.105">
    <property type="entry name" value="Queuine tRNA-ribosyltransferase-like"/>
    <property type="match status" value="1"/>
</dbReference>
<dbReference type="GO" id="GO:0005737">
    <property type="term" value="C:cytoplasm"/>
    <property type="evidence" value="ECO:0007669"/>
    <property type="project" value="UniProtKB-SubCell"/>
</dbReference>
<dbReference type="Pfam" id="PF01702">
    <property type="entry name" value="TGT"/>
    <property type="match status" value="1"/>
</dbReference>
<dbReference type="HAMAP" id="MF_03043">
    <property type="entry name" value="QTRT2"/>
    <property type="match status" value="1"/>
</dbReference>
<feature type="binding site" evidence="5">
    <location>
        <position position="354"/>
    </location>
    <ligand>
        <name>Zn(2+)</name>
        <dbReference type="ChEBI" id="CHEBI:29105"/>
    </ligand>
</feature>
<comment type="similarity">
    <text evidence="5">Belongs to the queuine tRNA-ribosyltransferase family. QTRT2 subfamily.</text>
</comment>
<dbReference type="STRING" id="70415.A0A5S6R0G2"/>
<proteinExistence type="inferred from homology"/>
<comment type="subcellular location">
    <subcellularLocation>
        <location evidence="5">Cytoplasm</location>
    </subcellularLocation>
</comment>
<comment type="cofactor">
    <cofactor evidence="5">
        <name>Zn(2+)</name>
        <dbReference type="ChEBI" id="CHEBI:29105"/>
    </cofactor>
    <text evidence="5">Binds 1 zinc ion per subunit.</text>
</comment>
<dbReference type="SUPFAM" id="SSF51713">
    <property type="entry name" value="tRNA-guanine transglycosylase"/>
    <property type="match status" value="1"/>
</dbReference>
<feature type="binding site" evidence="5">
    <location>
        <position position="325"/>
    </location>
    <ligand>
        <name>Zn(2+)</name>
        <dbReference type="ChEBI" id="CHEBI:29105"/>
    </ligand>
</feature>
<comment type="subunit">
    <text evidence="5">Heterodimer of a catalytic subunit and an accessory subunit.</text>
</comment>
<evidence type="ECO:0000256" key="5">
    <source>
        <dbReference type="HAMAP-Rule" id="MF_03043"/>
    </source>
</evidence>
<dbReference type="PANTHER" id="PTHR46064">
    <property type="entry name" value="QUEUINE TRNA-RIBOSYLTRANSFERASE ACCESSORY SUBUNIT 2"/>
    <property type="match status" value="1"/>
</dbReference>
<feature type="binding site" evidence="5">
    <location>
        <position position="323"/>
    </location>
    <ligand>
        <name>Zn(2+)</name>
        <dbReference type="ChEBI" id="CHEBI:29105"/>
    </ligand>
</feature>